<dbReference type="InterPro" id="IPR050723">
    <property type="entry name" value="CFA/CMAS"/>
</dbReference>
<keyword evidence="5" id="KW-0443">Lipid metabolism</keyword>
<dbReference type="PANTHER" id="PTHR43667:SF1">
    <property type="entry name" value="CYCLOPROPANE-FATTY-ACYL-PHOSPHOLIPID SYNTHASE"/>
    <property type="match status" value="1"/>
</dbReference>
<evidence type="ECO:0000256" key="1">
    <source>
        <dbReference type="ARBA" id="ARBA00010815"/>
    </source>
</evidence>
<evidence type="ECO:0000256" key="2">
    <source>
        <dbReference type="ARBA" id="ARBA00022603"/>
    </source>
</evidence>
<reference evidence="7 8" key="1">
    <citation type="submission" date="2019-10" db="EMBL/GenBank/DDBJ databases">
        <title>Taxonomy of Antarctic Massilia spp.: description of Massilia rubra sp. nov., Massilia aquatica sp. nov., Massilia mucilaginosa sp. nov., Massilia frigida sp. nov. isolated from streams, lakes and regoliths.</title>
        <authorList>
            <person name="Holochova P."/>
            <person name="Sedlacek I."/>
            <person name="Kralova S."/>
            <person name="Maslanova I."/>
            <person name="Busse H.-J."/>
            <person name="Stankova E."/>
            <person name="Vrbovska V."/>
            <person name="Kovarovic V."/>
            <person name="Bartak M."/>
            <person name="Svec P."/>
            <person name="Pantucek R."/>
        </authorList>
    </citation>
    <scope>NUCLEOTIDE SEQUENCE [LARGE SCALE GENOMIC DNA]</scope>
    <source>
        <strain evidence="7 8">CCM 8733</strain>
    </source>
</reference>
<keyword evidence="4" id="KW-0949">S-adenosyl-L-methionine</keyword>
<dbReference type="EMBL" id="WHJH01000021">
    <property type="protein sequence ID" value="NHZ90838.1"/>
    <property type="molecule type" value="Genomic_DNA"/>
</dbReference>
<dbReference type="Pfam" id="PF25371">
    <property type="entry name" value="DUF7884"/>
    <property type="match status" value="1"/>
</dbReference>
<sequence length="453" mass="50125">MFNQIRLRAWSEGLRSQPSLPLRVELWNGQRFDFSPDPPRVTVRVPRASALRHLLSPSLYKLGRAYVEGVIDVSGRANDMIAVVNALAANSLAGNMRGALPALGLDRLFGAIGGALGDALGDALAGSHTRKRDAQAVRYHYDVSNEFYGAWLDPNMVYSCAYFENGNETLAEAQLKKIDHILNKIGVRPGHRLLDIGCGWGALAIRAAQRHGARCVGITLSDNQARLAREQVARAGLTGQVEIRLQDYRDVGGQFDRITSVGMFEHVGVRQLPAYFRRMATLLTSDGVAMNHGLTSTSPDSHGVPHGGGEFISRYVFPHGELAHLGTVIKTMQEGGLEVRDVENLRRHYARTCALWTDNFEANSERIKGLTDARRFRIWQVYLAGCTHAFTHDWISLYQIVCGKAGRDPAALPWSRRYMYAQAGRRPCSLKTLLGMPGRSSVAPLPFRRARLL</sequence>
<comment type="caution">
    <text evidence="7">The sequence shown here is derived from an EMBL/GenBank/DDBJ whole genome shotgun (WGS) entry which is preliminary data.</text>
</comment>
<evidence type="ECO:0000256" key="5">
    <source>
        <dbReference type="ARBA" id="ARBA00023098"/>
    </source>
</evidence>
<dbReference type="PIRSF" id="PIRSF003085">
    <property type="entry name" value="CMAS"/>
    <property type="match status" value="1"/>
</dbReference>
<dbReference type="InterPro" id="IPR057206">
    <property type="entry name" value="DUF7884"/>
</dbReference>
<dbReference type="PANTHER" id="PTHR43667">
    <property type="entry name" value="CYCLOPROPANE-FATTY-ACYL-PHOSPHOLIPID SYNTHASE"/>
    <property type="match status" value="1"/>
</dbReference>
<proteinExistence type="inferred from homology"/>
<dbReference type="InterPro" id="IPR003333">
    <property type="entry name" value="CMAS"/>
</dbReference>
<dbReference type="Pfam" id="PF02353">
    <property type="entry name" value="CMAS"/>
    <property type="match status" value="1"/>
</dbReference>
<dbReference type="GO" id="GO:0032259">
    <property type="term" value="P:methylation"/>
    <property type="evidence" value="ECO:0007669"/>
    <property type="project" value="UniProtKB-KW"/>
</dbReference>
<dbReference type="InterPro" id="IPR029063">
    <property type="entry name" value="SAM-dependent_MTases_sf"/>
</dbReference>
<keyword evidence="3" id="KW-0808">Transferase</keyword>
<dbReference type="Gene3D" id="3.40.50.150">
    <property type="entry name" value="Vaccinia Virus protein VP39"/>
    <property type="match status" value="1"/>
</dbReference>
<evidence type="ECO:0000256" key="4">
    <source>
        <dbReference type="ARBA" id="ARBA00022691"/>
    </source>
</evidence>
<protein>
    <submittedName>
        <fullName evidence="7">Methyltransferase domain-containing protein</fullName>
    </submittedName>
</protein>
<dbReference type="GO" id="GO:0008168">
    <property type="term" value="F:methyltransferase activity"/>
    <property type="evidence" value="ECO:0007669"/>
    <property type="project" value="UniProtKB-KW"/>
</dbReference>
<name>A0ABX0NVQ4_9BURK</name>
<evidence type="ECO:0000313" key="8">
    <source>
        <dbReference type="Proteomes" id="UP000609726"/>
    </source>
</evidence>
<dbReference type="RefSeq" id="WP_166877857.1">
    <property type="nucleotide sequence ID" value="NZ_WHJH01000021.1"/>
</dbReference>
<organism evidence="7 8">
    <name type="scientific">Massilia mucilaginosa</name>
    <dbReference type="NCBI Taxonomy" id="2609282"/>
    <lineage>
        <taxon>Bacteria</taxon>
        <taxon>Pseudomonadati</taxon>
        <taxon>Pseudomonadota</taxon>
        <taxon>Betaproteobacteria</taxon>
        <taxon>Burkholderiales</taxon>
        <taxon>Oxalobacteraceae</taxon>
        <taxon>Telluria group</taxon>
        <taxon>Massilia</taxon>
    </lineage>
</organism>
<dbReference type="SUPFAM" id="SSF53335">
    <property type="entry name" value="S-adenosyl-L-methionine-dependent methyltransferases"/>
    <property type="match status" value="1"/>
</dbReference>
<feature type="domain" description="DUF7884" evidence="6">
    <location>
        <begin position="10"/>
        <end position="90"/>
    </location>
</feature>
<comment type="similarity">
    <text evidence="1">Belongs to the CFA/CMAS family.</text>
</comment>
<keyword evidence="2 7" id="KW-0489">Methyltransferase</keyword>
<dbReference type="Proteomes" id="UP000609726">
    <property type="component" value="Unassembled WGS sequence"/>
</dbReference>
<gene>
    <name evidence="7" type="ORF">F2P45_17675</name>
</gene>
<keyword evidence="8" id="KW-1185">Reference proteome</keyword>
<evidence type="ECO:0000259" key="6">
    <source>
        <dbReference type="Pfam" id="PF25371"/>
    </source>
</evidence>
<evidence type="ECO:0000256" key="3">
    <source>
        <dbReference type="ARBA" id="ARBA00022679"/>
    </source>
</evidence>
<evidence type="ECO:0000313" key="7">
    <source>
        <dbReference type="EMBL" id="NHZ90838.1"/>
    </source>
</evidence>
<accession>A0ABX0NVQ4</accession>
<dbReference type="CDD" id="cd02440">
    <property type="entry name" value="AdoMet_MTases"/>
    <property type="match status" value="1"/>
</dbReference>